<dbReference type="GO" id="GO:0031901">
    <property type="term" value="C:early endosome membrane"/>
    <property type="evidence" value="ECO:0007669"/>
    <property type="project" value="TreeGrafter"/>
</dbReference>
<protein>
    <submittedName>
        <fullName evidence="9">FYVE-type domain-containing protein</fullName>
    </submittedName>
</protein>
<proteinExistence type="inferred from homology"/>
<accession>A0A0N5A3C0</accession>
<keyword evidence="3" id="KW-0479">Metal-binding</keyword>
<dbReference type="Gene3D" id="3.30.40.10">
    <property type="entry name" value="Zinc/RING finger domain, C3HC4 (zinc finger)"/>
    <property type="match status" value="1"/>
</dbReference>
<dbReference type="SMART" id="SM00064">
    <property type="entry name" value="FYVE"/>
    <property type="match status" value="1"/>
</dbReference>
<dbReference type="InterPro" id="IPR043269">
    <property type="entry name" value="FYVE_LST2"/>
</dbReference>
<feature type="domain" description="FYVE-type" evidence="7">
    <location>
        <begin position="488"/>
        <end position="548"/>
    </location>
</feature>
<dbReference type="Proteomes" id="UP000038045">
    <property type="component" value="Unplaced"/>
</dbReference>
<evidence type="ECO:0000256" key="4">
    <source>
        <dbReference type="ARBA" id="ARBA00022771"/>
    </source>
</evidence>
<keyword evidence="5" id="KW-0862">Zinc</keyword>
<dbReference type="PANTHER" id="PTHR46465">
    <property type="entry name" value="LATERAL SIGNALING TARGET PROTEIN 2 HOMOLOG"/>
    <property type="match status" value="1"/>
</dbReference>
<dbReference type="SUPFAM" id="SSF57903">
    <property type="entry name" value="FYVE/PHD zinc finger"/>
    <property type="match status" value="1"/>
</dbReference>
<evidence type="ECO:0000313" key="8">
    <source>
        <dbReference type="Proteomes" id="UP000038045"/>
    </source>
</evidence>
<comment type="similarity">
    <text evidence="2">Belongs to the lst-2 family.</text>
</comment>
<name>A0A0N5A3C0_PARTI</name>
<dbReference type="InterPro" id="IPR000306">
    <property type="entry name" value="Znf_FYVE"/>
</dbReference>
<evidence type="ECO:0000256" key="6">
    <source>
        <dbReference type="PROSITE-ProRule" id="PRU00091"/>
    </source>
</evidence>
<keyword evidence="8" id="KW-1185">Reference proteome</keyword>
<reference evidence="9" key="1">
    <citation type="submission" date="2017-02" db="UniProtKB">
        <authorList>
            <consortium name="WormBaseParasite"/>
        </authorList>
    </citation>
    <scope>IDENTIFICATION</scope>
</reference>
<dbReference type="Pfam" id="PF01363">
    <property type="entry name" value="FYVE"/>
    <property type="match status" value="1"/>
</dbReference>
<dbReference type="InterPro" id="IPR017455">
    <property type="entry name" value="Znf_FYVE-rel"/>
</dbReference>
<dbReference type="AlphaFoldDB" id="A0A0N5A3C0"/>
<dbReference type="GO" id="GO:0008270">
    <property type="term" value="F:zinc ion binding"/>
    <property type="evidence" value="ECO:0007669"/>
    <property type="project" value="UniProtKB-KW"/>
</dbReference>
<keyword evidence="4 6" id="KW-0863">Zinc-finger</keyword>
<evidence type="ECO:0000256" key="3">
    <source>
        <dbReference type="ARBA" id="ARBA00022723"/>
    </source>
</evidence>
<dbReference type="CDD" id="cd15731">
    <property type="entry name" value="FYVE_LST2"/>
    <property type="match status" value="1"/>
</dbReference>
<comment type="function">
    <text evidence="1">Negative regulator of epidermal growth factor receptor (EGFR) signaling.</text>
</comment>
<dbReference type="InterPro" id="IPR011011">
    <property type="entry name" value="Znf_FYVE_PHD"/>
</dbReference>
<dbReference type="WBParaSite" id="PTRK_0001612600.1">
    <property type="protein sequence ID" value="PTRK_0001612600.1"/>
    <property type="gene ID" value="PTRK_0001612600"/>
</dbReference>
<dbReference type="PROSITE" id="PS50178">
    <property type="entry name" value="ZF_FYVE"/>
    <property type="match status" value="1"/>
</dbReference>
<dbReference type="PANTHER" id="PTHR46465:SF2">
    <property type="entry name" value="LATERAL SIGNALING TARGET PROTEIN 2 HOMOLOG"/>
    <property type="match status" value="1"/>
</dbReference>
<sequence length="622" mass="71092">MQSILKLVRKPRMDDWSPLAKFYYADEALNSITLELESFDGRRDQARCDQLVQRLRQAQDRLIHIIYEMIAIIFPNESDRASRDYRVKFPDEIIHDSLPGQLWFGAECLAAGSNIVDRELESEQIRPIAKKLTKHLDQLREMLKDQSLRNPHQYTDKIKASLKVFDYLFAEFEFHYVSAMVPVKSVKEHDAQLDIAVLFSETLNKAMQKKYITQDQIDMFDPNVMFAIPRLAIVWGLLYYPEGALNVDREPEELSEMFRQYCHLLLTMRSLLRDMSPQELKQLENTLVTGECVTINGGVNSKNVPSPSTMKSSLDDLDLDTNNTSSTLRTTPEVPIVKNNSTDDNASSLNSARAVHGSLDDHPDINQDAVDDMSLLEAFHNMNLPEVYERYEKSIQKKSRRMYKDRNELIHRLFVCIAGVADQLQTNYSQDVRKLLKMVLQPNEIVPIYEVNGKTARVPENEEETGIEVQEETLPLPTFIVGVRWVPDEECDQCTSCNAVFTIIRRKHHCRNCGRIFCSYCSSSRVTLPELGYEKKVRVCDMCYFNKINPNSDPSYTNLTRNIPASPFIDTNYTSAGSSNTSSQTTAVIVRNCIHGNETTYVPPNPLVSLHENMEGNSSISA</sequence>
<dbReference type="STRING" id="131310.A0A0N5A3C0"/>
<dbReference type="InterPro" id="IPR051118">
    <property type="entry name" value="LST-2"/>
</dbReference>
<evidence type="ECO:0000313" key="9">
    <source>
        <dbReference type="WBParaSite" id="PTRK_0001612600.1"/>
    </source>
</evidence>
<evidence type="ECO:0000259" key="7">
    <source>
        <dbReference type="PROSITE" id="PS50178"/>
    </source>
</evidence>
<organism evidence="8 9">
    <name type="scientific">Parastrongyloides trichosuri</name>
    <name type="common">Possum-specific nematode worm</name>
    <dbReference type="NCBI Taxonomy" id="131310"/>
    <lineage>
        <taxon>Eukaryota</taxon>
        <taxon>Metazoa</taxon>
        <taxon>Ecdysozoa</taxon>
        <taxon>Nematoda</taxon>
        <taxon>Chromadorea</taxon>
        <taxon>Rhabditida</taxon>
        <taxon>Tylenchina</taxon>
        <taxon>Panagrolaimomorpha</taxon>
        <taxon>Strongyloidoidea</taxon>
        <taxon>Strongyloididae</taxon>
        <taxon>Parastrongyloides</taxon>
    </lineage>
</organism>
<evidence type="ECO:0000256" key="2">
    <source>
        <dbReference type="ARBA" id="ARBA00008755"/>
    </source>
</evidence>
<dbReference type="InterPro" id="IPR013083">
    <property type="entry name" value="Znf_RING/FYVE/PHD"/>
</dbReference>
<evidence type="ECO:0000256" key="1">
    <source>
        <dbReference type="ARBA" id="ARBA00003580"/>
    </source>
</evidence>
<evidence type="ECO:0000256" key="5">
    <source>
        <dbReference type="ARBA" id="ARBA00022833"/>
    </source>
</evidence>